<dbReference type="Proteomes" id="UP000016928">
    <property type="component" value="Unassembled WGS sequence"/>
</dbReference>
<dbReference type="OrthoDB" id="5076406at2759"/>
<reference evidence="3" key="2">
    <citation type="journal article" date="2014" name="PLoS ONE">
        <title>Genome and Transcriptome Analysis of the Fungal Pathogen Fusarium oxysporum f. sp. cubense Causing Banana Vascular Wilt Disease.</title>
        <authorList>
            <person name="Guo L."/>
            <person name="Han L."/>
            <person name="Yang L."/>
            <person name="Zeng H."/>
            <person name="Fan D."/>
            <person name="Zhu Y."/>
            <person name="Feng Y."/>
            <person name="Wang G."/>
            <person name="Peng C."/>
            <person name="Jiang X."/>
            <person name="Zhou D."/>
            <person name="Ni P."/>
            <person name="Liang C."/>
            <person name="Liu L."/>
            <person name="Wang J."/>
            <person name="Mao C."/>
            <person name="Fang X."/>
            <person name="Peng M."/>
            <person name="Huang J."/>
        </authorList>
    </citation>
    <scope>NUCLEOTIDE SEQUENCE [LARGE SCALE GENOMIC DNA]</scope>
    <source>
        <strain evidence="3">race 1</strain>
    </source>
</reference>
<gene>
    <name evidence="2" type="ORF">FOC1_g10015090</name>
</gene>
<feature type="region of interest" description="Disordered" evidence="1">
    <location>
        <begin position="179"/>
        <end position="200"/>
    </location>
</feature>
<feature type="region of interest" description="Disordered" evidence="1">
    <location>
        <begin position="120"/>
        <end position="147"/>
    </location>
</feature>
<dbReference type="OMA" id="MEPIEDW"/>
<dbReference type="AlphaFoldDB" id="N4TWU3"/>
<dbReference type="EMBL" id="KB731260">
    <property type="protein sequence ID" value="ENH62130.1"/>
    <property type="molecule type" value="Genomic_DNA"/>
</dbReference>
<feature type="compositionally biased region" description="Low complexity" evidence="1">
    <location>
        <begin position="182"/>
        <end position="196"/>
    </location>
</feature>
<protein>
    <submittedName>
        <fullName evidence="2">Uncharacterized protein</fullName>
    </submittedName>
</protein>
<evidence type="ECO:0000313" key="3">
    <source>
        <dbReference type="Proteomes" id="UP000016928"/>
    </source>
</evidence>
<sequence>MYDSGVLHQMEPIEDWAILEMNTDVFAYEEDIRYQFFEAGAAMYELEQDAEKLVEYILLNQTGCPEEEADLFVEHGDLYEMWSEAHHQFVGLMEAWEILANDDILRWHPYYAQYRAPRPEPAKDDTLWTSPAPPNTRPYSSKPPATWDPEDQEKIEVLPYPGQWADVFDDKARRLARIEAKPSGQPNSSLSSSSGPEIPPWVIPYGQEPDMGWQDIDWHNCTTIIEPPMSPKTLPCEGVVQRAIPPKDSYMSPRDVPKSPTALPYRGEAEQVIPPWQTQPISKEVMPGNLFSDQHEAPWNDYSFTGTEKPAEQEFLHVPSPVEDLQTIAPNAKQSLKRKSEEDLDGEIERKRPKGVEKLAEQAFLHSPSPIGHLQIAACRALETLKRRSEDDLDGEIGRKKPRICTI</sequence>
<evidence type="ECO:0000256" key="1">
    <source>
        <dbReference type="SAM" id="MobiDB-lite"/>
    </source>
</evidence>
<dbReference type="HOGENOM" id="CLU_037441_0_0_1"/>
<proteinExistence type="predicted"/>
<name>N4TWU3_FUSC1</name>
<evidence type="ECO:0000313" key="2">
    <source>
        <dbReference type="EMBL" id="ENH62130.1"/>
    </source>
</evidence>
<dbReference type="VEuPathDB" id="FungiDB:FOC1_g10015090"/>
<reference evidence="3" key="1">
    <citation type="submission" date="2012-09" db="EMBL/GenBank/DDBJ databases">
        <title>Genome sequencing and comparative transcriptomics of race 1 and race 4 of banana pathogen: Fusarium oxysporum f. sp. cubense.</title>
        <authorList>
            <person name="Fang X."/>
            <person name="Huang J."/>
        </authorList>
    </citation>
    <scope>NUCLEOTIDE SEQUENCE [LARGE SCALE GENOMIC DNA]</scope>
    <source>
        <strain evidence="3">race 1</strain>
    </source>
</reference>
<accession>N4TWU3</accession>
<organism evidence="2 3">
    <name type="scientific">Fusarium oxysporum f. sp. cubense (strain race 1)</name>
    <name type="common">Panama disease fungus</name>
    <dbReference type="NCBI Taxonomy" id="1229664"/>
    <lineage>
        <taxon>Eukaryota</taxon>
        <taxon>Fungi</taxon>
        <taxon>Dikarya</taxon>
        <taxon>Ascomycota</taxon>
        <taxon>Pezizomycotina</taxon>
        <taxon>Sordariomycetes</taxon>
        <taxon>Hypocreomycetidae</taxon>
        <taxon>Hypocreales</taxon>
        <taxon>Nectriaceae</taxon>
        <taxon>Fusarium</taxon>
        <taxon>Fusarium oxysporum species complex</taxon>
    </lineage>
</organism>